<evidence type="ECO:0000256" key="1">
    <source>
        <dbReference type="ARBA" id="ARBA00004141"/>
    </source>
</evidence>
<dbReference type="PRINTS" id="PR00080">
    <property type="entry name" value="SDRFAMILY"/>
</dbReference>
<evidence type="ECO:0000256" key="8">
    <source>
        <dbReference type="ARBA" id="ARBA00023136"/>
    </source>
</evidence>
<keyword evidence="15" id="KW-1185">Reference proteome</keyword>
<feature type="transmembrane region" description="Helical" evidence="13">
    <location>
        <begin position="7"/>
        <end position="30"/>
    </location>
</feature>
<dbReference type="CDD" id="cd05339">
    <property type="entry name" value="17beta-HSDXI-like_SDR_c"/>
    <property type="match status" value="1"/>
</dbReference>
<dbReference type="InterPro" id="IPR002347">
    <property type="entry name" value="SDR_fam"/>
</dbReference>
<dbReference type="GO" id="GO:0052650">
    <property type="term" value="F:all-trans-retinol dehydrogenase (NADP+) activity"/>
    <property type="evidence" value="ECO:0007669"/>
    <property type="project" value="UniProtKB-ARBA"/>
</dbReference>
<evidence type="ECO:0000256" key="7">
    <source>
        <dbReference type="ARBA" id="ARBA00023098"/>
    </source>
</evidence>
<evidence type="ECO:0000256" key="10">
    <source>
        <dbReference type="ARBA" id="ARBA00068717"/>
    </source>
</evidence>
<comment type="similarity">
    <text evidence="2 12">Belongs to the short-chain dehydrogenases/reductases (SDR) family.</text>
</comment>
<evidence type="ECO:0000256" key="9">
    <source>
        <dbReference type="ARBA" id="ARBA00059620"/>
    </source>
</evidence>
<evidence type="ECO:0000256" key="3">
    <source>
        <dbReference type="ARBA" id="ARBA00022692"/>
    </source>
</evidence>
<name>A0A0C9YVX1_9AGAM</name>
<dbReference type="EMBL" id="KN833690">
    <property type="protein sequence ID" value="KIK29245.1"/>
    <property type="molecule type" value="Genomic_DNA"/>
</dbReference>
<evidence type="ECO:0000256" key="4">
    <source>
        <dbReference type="ARBA" id="ARBA00022857"/>
    </source>
</evidence>
<keyword evidence="7" id="KW-0443">Lipid metabolism</keyword>
<dbReference type="STRING" id="765257.A0A0C9YVX1"/>
<dbReference type="HOGENOM" id="CLU_010194_5_0_1"/>
<evidence type="ECO:0000256" key="6">
    <source>
        <dbReference type="ARBA" id="ARBA00023002"/>
    </source>
</evidence>
<proteinExistence type="inferred from homology"/>
<feature type="transmembrane region" description="Helical" evidence="13">
    <location>
        <begin position="42"/>
        <end position="62"/>
    </location>
</feature>
<reference evidence="14 15" key="1">
    <citation type="submission" date="2014-04" db="EMBL/GenBank/DDBJ databases">
        <authorList>
            <consortium name="DOE Joint Genome Institute"/>
            <person name="Kuo A."/>
            <person name="Kohler A."/>
            <person name="Costa M.D."/>
            <person name="Nagy L.G."/>
            <person name="Floudas D."/>
            <person name="Copeland A."/>
            <person name="Barry K.W."/>
            <person name="Cichocki N."/>
            <person name="Veneault-Fourrey C."/>
            <person name="LaButti K."/>
            <person name="Lindquist E.A."/>
            <person name="Lipzen A."/>
            <person name="Lundell T."/>
            <person name="Morin E."/>
            <person name="Murat C."/>
            <person name="Sun H."/>
            <person name="Tunlid A."/>
            <person name="Henrissat B."/>
            <person name="Grigoriev I.V."/>
            <person name="Hibbett D.S."/>
            <person name="Martin F."/>
            <person name="Nordberg H.P."/>
            <person name="Cantor M.N."/>
            <person name="Hua S.X."/>
        </authorList>
    </citation>
    <scope>NUCLEOTIDE SEQUENCE [LARGE SCALE GENOMIC DNA]</scope>
    <source>
        <strain evidence="14 15">441</strain>
    </source>
</reference>
<dbReference type="SUPFAM" id="SSF51735">
    <property type="entry name" value="NAD(P)-binding Rossmann-fold domains"/>
    <property type="match status" value="1"/>
</dbReference>
<evidence type="ECO:0000256" key="13">
    <source>
        <dbReference type="SAM" id="Phobius"/>
    </source>
</evidence>
<dbReference type="FunFam" id="3.40.50.720:FF:000131">
    <property type="entry name" value="Short-chain dehydrogenase/reductase 3"/>
    <property type="match status" value="1"/>
</dbReference>
<organism evidence="14 15">
    <name type="scientific">Pisolithus microcarpus 441</name>
    <dbReference type="NCBI Taxonomy" id="765257"/>
    <lineage>
        <taxon>Eukaryota</taxon>
        <taxon>Fungi</taxon>
        <taxon>Dikarya</taxon>
        <taxon>Basidiomycota</taxon>
        <taxon>Agaricomycotina</taxon>
        <taxon>Agaricomycetes</taxon>
        <taxon>Agaricomycetidae</taxon>
        <taxon>Boletales</taxon>
        <taxon>Sclerodermatineae</taxon>
        <taxon>Pisolithaceae</taxon>
        <taxon>Pisolithus</taxon>
    </lineage>
</organism>
<dbReference type="PROSITE" id="PS00061">
    <property type="entry name" value="ADH_SHORT"/>
    <property type="match status" value="1"/>
</dbReference>
<dbReference type="PANTHER" id="PTHR24322">
    <property type="entry name" value="PKSB"/>
    <property type="match status" value="1"/>
</dbReference>
<dbReference type="Gene3D" id="3.40.50.720">
    <property type="entry name" value="NAD(P)-binding Rossmann-like Domain"/>
    <property type="match status" value="1"/>
</dbReference>
<dbReference type="GO" id="GO:0016020">
    <property type="term" value="C:membrane"/>
    <property type="evidence" value="ECO:0007669"/>
    <property type="project" value="UniProtKB-SubCell"/>
</dbReference>
<evidence type="ECO:0000256" key="11">
    <source>
        <dbReference type="ARBA" id="ARBA00082544"/>
    </source>
</evidence>
<keyword evidence="6" id="KW-0560">Oxidoreductase</keyword>
<evidence type="ECO:0000313" key="15">
    <source>
        <dbReference type="Proteomes" id="UP000054018"/>
    </source>
</evidence>
<gene>
    <name evidence="14" type="ORF">PISMIDRAFT_653213</name>
</gene>
<keyword evidence="5 13" id="KW-1133">Transmembrane helix</keyword>
<dbReference type="PANTHER" id="PTHR24322:SF736">
    <property type="entry name" value="RETINOL DEHYDROGENASE 10"/>
    <property type="match status" value="1"/>
</dbReference>
<protein>
    <recommendedName>
        <fullName evidence="10">Short-chain dehydrogenase/reductase 3</fullName>
    </recommendedName>
    <alternativeName>
        <fullName evidence="11">Retinal short-chain dehydrogenase/reductase 1</fullName>
    </alternativeName>
</protein>
<dbReference type="InterPro" id="IPR036291">
    <property type="entry name" value="NAD(P)-bd_dom_sf"/>
</dbReference>
<keyword evidence="8 13" id="KW-0472">Membrane</keyword>
<evidence type="ECO:0000256" key="5">
    <source>
        <dbReference type="ARBA" id="ARBA00022989"/>
    </source>
</evidence>
<keyword evidence="3 13" id="KW-0812">Transmembrane</keyword>
<evidence type="ECO:0000256" key="12">
    <source>
        <dbReference type="RuleBase" id="RU000363"/>
    </source>
</evidence>
<comment type="subcellular location">
    <subcellularLocation>
        <location evidence="1">Membrane</location>
        <topology evidence="1">Multi-pass membrane protein</topology>
    </subcellularLocation>
</comment>
<sequence>MNDMIDVDVVVSVLSRTAFSPFFTILFPILYLSQGHSVKSSIVWYSFLYWAAISAFWSLRWLSKVYRNGIDSLLLFRKPLNWSGQVVLITGGSSGVGELLANTLAFRNVTVVVLDIKPIVTDNSNITFYQCDVSKWDEVEAVAKKVIEEVGHPTILVNNAGVVQGKLILDLKPQDIIQTFGVNTMAHFWTLKVFLPKMIERKSGHIVTLASVMGLVGSAQMTDYSASKAAVINMHESLRYELDNRYGVPQIRTTVLCPGHIHTPLFSTISTPQNVFYRFFVPSLSPLTVVKAIIQALDAHESRTIYLPFYTTSAVLMKTFPSFVRDLAQKLTYADFIMQHFRKVTAVREDEVKSAEQAAAQKQLN</sequence>
<dbReference type="PRINTS" id="PR00081">
    <property type="entry name" value="GDHRDH"/>
</dbReference>
<dbReference type="Proteomes" id="UP000054018">
    <property type="component" value="Unassembled WGS sequence"/>
</dbReference>
<evidence type="ECO:0000313" key="14">
    <source>
        <dbReference type="EMBL" id="KIK29245.1"/>
    </source>
</evidence>
<evidence type="ECO:0000256" key="2">
    <source>
        <dbReference type="ARBA" id="ARBA00006484"/>
    </source>
</evidence>
<dbReference type="OrthoDB" id="10253736at2759"/>
<dbReference type="InterPro" id="IPR020904">
    <property type="entry name" value="Sc_DH/Rdtase_CS"/>
</dbReference>
<accession>A0A0C9YVX1</accession>
<dbReference type="Pfam" id="PF00106">
    <property type="entry name" value="adh_short"/>
    <property type="match status" value="1"/>
</dbReference>
<keyword evidence="4" id="KW-0521">NADP</keyword>
<dbReference type="AlphaFoldDB" id="A0A0C9YVX1"/>
<reference evidence="15" key="2">
    <citation type="submission" date="2015-01" db="EMBL/GenBank/DDBJ databases">
        <title>Evolutionary Origins and Diversification of the Mycorrhizal Mutualists.</title>
        <authorList>
            <consortium name="DOE Joint Genome Institute"/>
            <consortium name="Mycorrhizal Genomics Consortium"/>
            <person name="Kohler A."/>
            <person name="Kuo A."/>
            <person name="Nagy L.G."/>
            <person name="Floudas D."/>
            <person name="Copeland A."/>
            <person name="Barry K.W."/>
            <person name="Cichocki N."/>
            <person name="Veneault-Fourrey C."/>
            <person name="LaButti K."/>
            <person name="Lindquist E.A."/>
            <person name="Lipzen A."/>
            <person name="Lundell T."/>
            <person name="Morin E."/>
            <person name="Murat C."/>
            <person name="Riley R."/>
            <person name="Ohm R."/>
            <person name="Sun H."/>
            <person name="Tunlid A."/>
            <person name="Henrissat B."/>
            <person name="Grigoriev I.V."/>
            <person name="Hibbett D.S."/>
            <person name="Martin F."/>
        </authorList>
    </citation>
    <scope>NUCLEOTIDE SEQUENCE [LARGE SCALE GENOMIC DNA]</scope>
    <source>
        <strain evidence="15">441</strain>
    </source>
</reference>
<comment type="function">
    <text evidence="9">Catalyzes the reduction of all-trans-retinal to all-trans-retinol in the presence of NADPH.</text>
</comment>